<evidence type="ECO:0000313" key="4">
    <source>
        <dbReference type="EMBL" id="OIR12314.1"/>
    </source>
</evidence>
<evidence type="ECO:0000256" key="2">
    <source>
        <dbReference type="ARBA" id="ARBA00022777"/>
    </source>
</evidence>
<dbReference type="PANTHER" id="PTHR28629">
    <property type="entry name" value="TRIOKINASE/FMN CYCLASE"/>
    <property type="match status" value="1"/>
</dbReference>
<dbReference type="GO" id="GO:0004371">
    <property type="term" value="F:glycerone kinase activity"/>
    <property type="evidence" value="ECO:0007669"/>
    <property type="project" value="InterPro"/>
</dbReference>
<feature type="domain" description="DhaL" evidence="3">
    <location>
        <begin position="4"/>
        <end position="204"/>
    </location>
</feature>
<proteinExistence type="predicted"/>
<dbReference type="GO" id="GO:0005829">
    <property type="term" value="C:cytosol"/>
    <property type="evidence" value="ECO:0007669"/>
    <property type="project" value="TreeGrafter"/>
</dbReference>
<dbReference type="InterPro" id="IPR050861">
    <property type="entry name" value="Dihydroxyacetone_Kinase"/>
</dbReference>
<dbReference type="FunFam" id="1.25.40.340:FF:000002">
    <property type="entry name" value="Dihydroxyacetone kinase, L subunit"/>
    <property type="match status" value="1"/>
</dbReference>
<dbReference type="NCBIfam" id="TIGR02365">
    <property type="entry name" value="dha_L_ycgS"/>
    <property type="match status" value="1"/>
</dbReference>
<evidence type="ECO:0000259" key="3">
    <source>
        <dbReference type="PROSITE" id="PS51480"/>
    </source>
</evidence>
<name>A0A1J5SUT7_9ZZZZ</name>
<dbReference type="SMART" id="SM01120">
    <property type="entry name" value="Dak2"/>
    <property type="match status" value="1"/>
</dbReference>
<dbReference type="InterPro" id="IPR012737">
    <property type="entry name" value="DhaK_L_YcgS"/>
</dbReference>
<sequence>MQTSIILSATQSIQASIVAHESELESLDRAIGDGDHYINMTRGAHAIVEMQGELATLSPDAALQKIGMKLLSTIGGASGPLLASFFMSMAKTLKENGDDTTEKIATAFAAGVEAIRQRGKADIGEKTMLDVLIPIADTFKTLTSQNADTQLICNTLIRTAEQGMLATKDLIATKGRAAGLGERAIGHIDPGAKSCQLMIEATCKLILENKK</sequence>
<dbReference type="GO" id="GO:0019563">
    <property type="term" value="P:glycerol catabolic process"/>
    <property type="evidence" value="ECO:0007669"/>
    <property type="project" value="TreeGrafter"/>
</dbReference>
<gene>
    <name evidence="4" type="primary">dhaL_1</name>
    <name evidence="4" type="ORF">GALL_60130</name>
</gene>
<dbReference type="EC" id="2.7.-.-" evidence="4"/>
<organism evidence="4">
    <name type="scientific">mine drainage metagenome</name>
    <dbReference type="NCBI Taxonomy" id="410659"/>
    <lineage>
        <taxon>unclassified sequences</taxon>
        <taxon>metagenomes</taxon>
        <taxon>ecological metagenomes</taxon>
    </lineage>
</organism>
<dbReference type="AlphaFoldDB" id="A0A1J5SUT7"/>
<dbReference type="InterPro" id="IPR004007">
    <property type="entry name" value="DhaL_dom"/>
</dbReference>
<dbReference type="Gene3D" id="1.25.40.340">
    <property type="match status" value="1"/>
</dbReference>
<evidence type="ECO:0000256" key="1">
    <source>
        <dbReference type="ARBA" id="ARBA00022679"/>
    </source>
</evidence>
<dbReference type="InterPro" id="IPR036117">
    <property type="entry name" value="DhaL_dom_sf"/>
</dbReference>
<dbReference type="EMBL" id="MLJW01000017">
    <property type="protein sequence ID" value="OIR12314.1"/>
    <property type="molecule type" value="Genomic_DNA"/>
</dbReference>
<keyword evidence="2 4" id="KW-0418">Kinase</keyword>
<keyword evidence="1 4" id="KW-0808">Transferase</keyword>
<dbReference type="SUPFAM" id="SSF101473">
    <property type="entry name" value="DhaL-like"/>
    <property type="match status" value="1"/>
</dbReference>
<accession>A0A1J5SUT7</accession>
<reference evidence="4" key="1">
    <citation type="submission" date="2016-10" db="EMBL/GenBank/DDBJ databases">
        <title>Sequence of Gallionella enrichment culture.</title>
        <authorList>
            <person name="Poehlein A."/>
            <person name="Muehling M."/>
            <person name="Daniel R."/>
        </authorList>
    </citation>
    <scope>NUCLEOTIDE SEQUENCE</scope>
</reference>
<dbReference type="PANTHER" id="PTHR28629:SF4">
    <property type="entry name" value="TRIOKINASE_FMN CYCLASE"/>
    <property type="match status" value="1"/>
</dbReference>
<dbReference type="Pfam" id="PF02734">
    <property type="entry name" value="Dak2"/>
    <property type="match status" value="1"/>
</dbReference>
<comment type="caution">
    <text evidence="4">The sequence shown here is derived from an EMBL/GenBank/DDBJ whole genome shotgun (WGS) entry which is preliminary data.</text>
</comment>
<protein>
    <submittedName>
        <fullName evidence="4">PTS-dependent dihydroxyacetone kinase, ADP-binding subunit DhaL</fullName>
        <ecNumber evidence="4">2.7.-.-</ecNumber>
    </submittedName>
</protein>
<dbReference type="PROSITE" id="PS51480">
    <property type="entry name" value="DHAL"/>
    <property type="match status" value="1"/>
</dbReference>